<reference evidence="1 2" key="1">
    <citation type="submission" date="2023-08" db="EMBL/GenBank/DDBJ databases">
        <title>A Necator americanus chromosomal reference genome.</title>
        <authorList>
            <person name="Ilik V."/>
            <person name="Petrzelkova K.J."/>
            <person name="Pardy F."/>
            <person name="Fuh T."/>
            <person name="Niatou-Singa F.S."/>
            <person name="Gouil Q."/>
            <person name="Baker L."/>
            <person name="Ritchie M.E."/>
            <person name="Jex A.R."/>
            <person name="Gazzola D."/>
            <person name="Li H."/>
            <person name="Toshio Fujiwara R."/>
            <person name="Zhan B."/>
            <person name="Aroian R.V."/>
            <person name="Pafco B."/>
            <person name="Schwarz E.M."/>
        </authorList>
    </citation>
    <scope>NUCLEOTIDE SEQUENCE [LARGE SCALE GENOMIC DNA]</scope>
    <source>
        <strain evidence="1 2">Aroian</strain>
        <tissue evidence="1">Whole animal</tissue>
    </source>
</reference>
<dbReference type="EMBL" id="JAVFWL010000006">
    <property type="protein sequence ID" value="KAK6766437.1"/>
    <property type="molecule type" value="Genomic_DNA"/>
</dbReference>
<comment type="caution">
    <text evidence="1">The sequence shown here is derived from an EMBL/GenBank/DDBJ whole genome shotgun (WGS) entry which is preliminary data.</text>
</comment>
<protein>
    <submittedName>
        <fullName evidence="1">Uncharacterized protein</fullName>
    </submittedName>
</protein>
<keyword evidence="2" id="KW-1185">Reference proteome</keyword>
<sequence>MRTVLRKNPYILSVQLIICSEDILSSDPRINITEKIPLIHGQRQDKSSDIHMPQYQRYEGEELSFQEIVLDN</sequence>
<accession>A0ABR1EUV3</accession>
<evidence type="ECO:0000313" key="2">
    <source>
        <dbReference type="Proteomes" id="UP001303046"/>
    </source>
</evidence>
<organism evidence="1 2">
    <name type="scientific">Necator americanus</name>
    <name type="common">Human hookworm</name>
    <dbReference type="NCBI Taxonomy" id="51031"/>
    <lineage>
        <taxon>Eukaryota</taxon>
        <taxon>Metazoa</taxon>
        <taxon>Ecdysozoa</taxon>
        <taxon>Nematoda</taxon>
        <taxon>Chromadorea</taxon>
        <taxon>Rhabditida</taxon>
        <taxon>Rhabditina</taxon>
        <taxon>Rhabditomorpha</taxon>
        <taxon>Strongyloidea</taxon>
        <taxon>Ancylostomatidae</taxon>
        <taxon>Bunostominae</taxon>
        <taxon>Necator</taxon>
    </lineage>
</organism>
<gene>
    <name evidence="1" type="primary">Necator_chrX.g26170</name>
    <name evidence="1" type="ORF">RB195_026004</name>
</gene>
<evidence type="ECO:0000313" key="1">
    <source>
        <dbReference type="EMBL" id="KAK6766437.1"/>
    </source>
</evidence>
<dbReference type="Proteomes" id="UP001303046">
    <property type="component" value="Unassembled WGS sequence"/>
</dbReference>
<proteinExistence type="predicted"/>
<name>A0ABR1EUV3_NECAM</name>